<evidence type="ECO:0000313" key="2">
    <source>
        <dbReference type="Proteomes" id="UP000053477"/>
    </source>
</evidence>
<gene>
    <name evidence="1" type="ORF">SCHPADRAFT_945398</name>
</gene>
<accession>A0A0H2RR31</accession>
<dbReference type="Proteomes" id="UP000053477">
    <property type="component" value="Unassembled WGS sequence"/>
</dbReference>
<dbReference type="EMBL" id="KQ086148">
    <property type="protein sequence ID" value="KLO07306.1"/>
    <property type="molecule type" value="Genomic_DNA"/>
</dbReference>
<dbReference type="AlphaFoldDB" id="A0A0H2RR31"/>
<organism evidence="1 2">
    <name type="scientific">Schizopora paradoxa</name>
    <dbReference type="NCBI Taxonomy" id="27342"/>
    <lineage>
        <taxon>Eukaryota</taxon>
        <taxon>Fungi</taxon>
        <taxon>Dikarya</taxon>
        <taxon>Basidiomycota</taxon>
        <taxon>Agaricomycotina</taxon>
        <taxon>Agaricomycetes</taxon>
        <taxon>Hymenochaetales</taxon>
        <taxon>Schizoporaceae</taxon>
        <taxon>Schizopora</taxon>
    </lineage>
</organism>
<evidence type="ECO:0000313" key="1">
    <source>
        <dbReference type="EMBL" id="KLO07306.1"/>
    </source>
</evidence>
<protein>
    <submittedName>
        <fullName evidence="1">Uncharacterized protein</fullName>
    </submittedName>
</protein>
<sequence length="130" mass="15007">MNGIHATQADERRLQEKEEMLASAFGDSTIPLIQLNADGAFSLLYDYLSFLLNYPDMQRAYASYYANEGRLRNAWRLFHDRNLQPQARDGGIQVDNINMRSDSINRVLTLLFRRFLHLRGGDATPLRLDD</sequence>
<dbReference type="InParanoid" id="A0A0H2RR31"/>
<name>A0A0H2RR31_9AGAM</name>
<reference evidence="1 2" key="1">
    <citation type="submission" date="2015-04" db="EMBL/GenBank/DDBJ databases">
        <title>Complete genome sequence of Schizopora paradoxa KUC8140, a cosmopolitan wood degrader in East Asia.</title>
        <authorList>
            <consortium name="DOE Joint Genome Institute"/>
            <person name="Min B."/>
            <person name="Park H."/>
            <person name="Jang Y."/>
            <person name="Kim J.-J."/>
            <person name="Kim K.H."/>
            <person name="Pangilinan J."/>
            <person name="Lipzen A."/>
            <person name="Riley R."/>
            <person name="Grigoriev I.V."/>
            <person name="Spatafora J.W."/>
            <person name="Choi I.-G."/>
        </authorList>
    </citation>
    <scope>NUCLEOTIDE SEQUENCE [LARGE SCALE GENOMIC DNA]</scope>
    <source>
        <strain evidence="1 2">KUC8140</strain>
    </source>
</reference>
<keyword evidence="2" id="KW-1185">Reference proteome</keyword>
<proteinExistence type="predicted"/>